<reference evidence="19" key="1">
    <citation type="journal article" date="2015" name="Nat. Plants">
        <title>Genome expansion of Arabis alpina linked with retrotransposition and reduced symmetric DNA methylation.</title>
        <authorList>
            <person name="Willing E.M."/>
            <person name="Rawat V."/>
            <person name="Mandakova T."/>
            <person name="Maumus F."/>
            <person name="James G.V."/>
            <person name="Nordstroem K.J."/>
            <person name="Becker C."/>
            <person name="Warthmann N."/>
            <person name="Chica C."/>
            <person name="Szarzynska B."/>
            <person name="Zytnicki M."/>
            <person name="Albani M.C."/>
            <person name="Kiefer C."/>
            <person name="Bergonzi S."/>
            <person name="Castaings L."/>
            <person name="Mateos J.L."/>
            <person name="Berns M.C."/>
            <person name="Bujdoso N."/>
            <person name="Piofczyk T."/>
            <person name="de Lorenzo L."/>
            <person name="Barrero-Sicilia C."/>
            <person name="Mateos I."/>
            <person name="Piednoel M."/>
            <person name="Hagmann J."/>
            <person name="Chen-Min-Tao R."/>
            <person name="Iglesias-Fernandez R."/>
            <person name="Schuster S.C."/>
            <person name="Alonso-Blanco C."/>
            <person name="Roudier F."/>
            <person name="Carbonero P."/>
            <person name="Paz-Ares J."/>
            <person name="Davis S.J."/>
            <person name="Pecinka A."/>
            <person name="Quesneville H."/>
            <person name="Colot V."/>
            <person name="Lysak M.A."/>
            <person name="Weigel D."/>
            <person name="Coupland G."/>
            <person name="Schneeberger K."/>
        </authorList>
    </citation>
    <scope>NUCLEOTIDE SEQUENCE [LARGE SCALE GENOMIC DNA]</scope>
    <source>
        <strain evidence="19">cv. Pajares</strain>
    </source>
</reference>
<dbReference type="EC" id="2.3.2.31" evidence="6"/>
<dbReference type="CDD" id="cd22582">
    <property type="entry name" value="BRcat_RBR_unk"/>
    <property type="match status" value="1"/>
</dbReference>
<evidence type="ECO:0000256" key="9">
    <source>
        <dbReference type="ARBA" id="ARBA00022737"/>
    </source>
</evidence>
<dbReference type="InterPro" id="IPR018957">
    <property type="entry name" value="Znf_C3HC4_RING-type"/>
</dbReference>
<evidence type="ECO:0000256" key="4">
    <source>
        <dbReference type="ARBA" id="ARBA00004906"/>
    </source>
</evidence>
<dbReference type="OMA" id="AGVRRCC"/>
<dbReference type="GO" id="GO:0016567">
    <property type="term" value="P:protein ubiquitination"/>
    <property type="evidence" value="ECO:0007669"/>
    <property type="project" value="UniProtKB-UniPathway"/>
</dbReference>
<dbReference type="InterPro" id="IPR036397">
    <property type="entry name" value="RNaseH_sf"/>
</dbReference>
<keyword evidence="8" id="KW-0479">Metal-binding</keyword>
<evidence type="ECO:0000256" key="1">
    <source>
        <dbReference type="ARBA" id="ARBA00001798"/>
    </source>
</evidence>
<dbReference type="InterPro" id="IPR002156">
    <property type="entry name" value="RNaseH_domain"/>
</dbReference>
<keyword evidence="15" id="KW-0812">Transmembrane</keyword>
<dbReference type="InterPro" id="IPR044066">
    <property type="entry name" value="TRIAD_supradom"/>
</dbReference>
<feature type="compositionally biased region" description="Basic and acidic residues" evidence="14">
    <location>
        <begin position="1"/>
        <end position="20"/>
    </location>
</feature>
<evidence type="ECO:0000259" key="17">
    <source>
        <dbReference type="PROSITE" id="PS51873"/>
    </source>
</evidence>
<dbReference type="FunFam" id="3.30.40.10:FF:000230">
    <property type="entry name" value="RBR-type E3 ubiquitin transferase"/>
    <property type="match status" value="1"/>
</dbReference>
<evidence type="ECO:0000256" key="5">
    <source>
        <dbReference type="ARBA" id="ARBA00005884"/>
    </source>
</evidence>
<evidence type="ECO:0000313" key="18">
    <source>
        <dbReference type="EMBL" id="KFK32796.1"/>
    </source>
</evidence>
<dbReference type="InterPro" id="IPR002867">
    <property type="entry name" value="IBR_dom"/>
</dbReference>
<dbReference type="Gene3D" id="1.20.120.1750">
    <property type="match status" value="1"/>
</dbReference>
<dbReference type="GO" id="GO:0008270">
    <property type="term" value="F:zinc ion binding"/>
    <property type="evidence" value="ECO:0007669"/>
    <property type="project" value="UniProtKB-KW"/>
</dbReference>
<dbReference type="OrthoDB" id="9977870at2759"/>
<dbReference type="GO" id="GO:0061630">
    <property type="term" value="F:ubiquitin protein ligase activity"/>
    <property type="evidence" value="ECO:0007669"/>
    <property type="project" value="UniProtKB-EC"/>
</dbReference>
<comment type="similarity">
    <text evidence="5">Belongs to the RBR family. Ariadne subfamily.</text>
</comment>
<feature type="domain" description="RING-type" evidence="17">
    <location>
        <begin position="177"/>
        <end position="388"/>
    </location>
</feature>
<evidence type="ECO:0000313" key="19">
    <source>
        <dbReference type="Proteomes" id="UP000029120"/>
    </source>
</evidence>
<sequence length="428" mass="47780">MLKGFDDPKLAGKPSPEKPSGDGGVSSHLYSLYFKGLVSEDSTKLSGFGVAICGQKDDLLFQMKGPIHGSDITVLEAELIALKRGLTEAMGLGITHISIYCDSYPLYEIVMGRSMPEENKTALIMNDVQRIRERFASSFPIFVAENSIKYAYKLARETIVSEISIQVDPPRQAKPAKKTTCTICLDDDINVDQMFCVDKCRHRFCYECMKRHIEVRLLEGSVMRCPHYRCKSKLTFVRCANFLAPKVRAMWEQRIKEDSIPVTARIYCPNPRCSALMSQTQLSRSTKEAGVRRSCFKCSKPFCIHCKVPWHSKLSCDDYKRLHPNPTTSDGMLKALANQKLWRQCGKCQHMIELSKGCVRVSCRCGHKFCYRCGAAAGGCNHGHGPPPIPPRTSGPPPPPPPPCVLICLVCSPVILILLVLSLYLLTK</sequence>
<keyword evidence="10 13" id="KW-0863">Zinc-finger</keyword>
<dbReference type="Pfam" id="PF01485">
    <property type="entry name" value="IBR"/>
    <property type="match status" value="2"/>
</dbReference>
<keyword evidence="9" id="KW-0677">Repeat</keyword>
<dbReference type="InterPro" id="IPR012337">
    <property type="entry name" value="RNaseH-like_sf"/>
</dbReference>
<dbReference type="FunFam" id="3.30.420.10:FF:000076">
    <property type="entry name" value="RBR-type E3 ubiquitin transferase"/>
    <property type="match status" value="1"/>
</dbReference>
<dbReference type="GO" id="GO:0004523">
    <property type="term" value="F:RNA-DNA hybrid ribonuclease activity"/>
    <property type="evidence" value="ECO:0007669"/>
    <property type="project" value="InterPro"/>
</dbReference>
<dbReference type="SMART" id="SM00647">
    <property type="entry name" value="IBR"/>
    <property type="match status" value="2"/>
</dbReference>
<dbReference type="GO" id="GO:0003676">
    <property type="term" value="F:nucleic acid binding"/>
    <property type="evidence" value="ECO:0007669"/>
    <property type="project" value="InterPro"/>
</dbReference>
<accession>A0A087GSE4</accession>
<evidence type="ECO:0000256" key="6">
    <source>
        <dbReference type="ARBA" id="ARBA00012251"/>
    </source>
</evidence>
<dbReference type="UniPathway" id="UPA00143"/>
<keyword evidence="12" id="KW-0862">Zinc</keyword>
<evidence type="ECO:0000256" key="11">
    <source>
        <dbReference type="ARBA" id="ARBA00022786"/>
    </source>
</evidence>
<dbReference type="CDD" id="cd22584">
    <property type="entry name" value="Rcat_RBR_unk"/>
    <property type="match status" value="1"/>
</dbReference>
<evidence type="ECO:0000256" key="2">
    <source>
        <dbReference type="ARBA" id="ARBA00001947"/>
    </source>
</evidence>
<feature type="transmembrane region" description="Helical" evidence="15">
    <location>
        <begin position="405"/>
        <end position="426"/>
    </location>
</feature>
<dbReference type="Gramene" id="KFK32796">
    <property type="protein sequence ID" value="KFK32796"/>
    <property type="gene ID" value="AALP_AA6G289400"/>
</dbReference>
<dbReference type="PROSITE" id="PS51873">
    <property type="entry name" value="TRIAD"/>
    <property type="match status" value="1"/>
</dbReference>
<evidence type="ECO:0000256" key="3">
    <source>
        <dbReference type="ARBA" id="ARBA00003976"/>
    </source>
</evidence>
<keyword evidence="11" id="KW-0833">Ubl conjugation pathway</keyword>
<keyword evidence="7" id="KW-0808">Transferase</keyword>
<dbReference type="InterPro" id="IPR031127">
    <property type="entry name" value="E3_UB_ligase_RBR"/>
</dbReference>
<dbReference type="SUPFAM" id="SSF53098">
    <property type="entry name" value="Ribonuclease H-like"/>
    <property type="match status" value="1"/>
</dbReference>
<comment type="pathway">
    <text evidence="4">Protein modification; protein ubiquitination.</text>
</comment>
<evidence type="ECO:0000256" key="13">
    <source>
        <dbReference type="PROSITE-ProRule" id="PRU00175"/>
    </source>
</evidence>
<evidence type="ECO:0000256" key="15">
    <source>
        <dbReference type="SAM" id="Phobius"/>
    </source>
</evidence>
<dbReference type="EMBL" id="CM002874">
    <property type="protein sequence ID" value="KFK32796.1"/>
    <property type="molecule type" value="Genomic_DNA"/>
</dbReference>
<evidence type="ECO:0000256" key="12">
    <source>
        <dbReference type="ARBA" id="ARBA00022833"/>
    </source>
</evidence>
<keyword evidence="15" id="KW-1133">Transmembrane helix</keyword>
<evidence type="ECO:0000259" key="16">
    <source>
        <dbReference type="PROSITE" id="PS50089"/>
    </source>
</evidence>
<dbReference type="eggNOG" id="KOG1812">
    <property type="taxonomic scope" value="Eukaryota"/>
</dbReference>
<comment type="cofactor">
    <cofactor evidence="2">
        <name>Zn(2+)</name>
        <dbReference type="ChEBI" id="CHEBI:29105"/>
    </cofactor>
</comment>
<dbReference type="InterPro" id="IPR017907">
    <property type="entry name" value="Znf_RING_CS"/>
</dbReference>
<comment type="catalytic activity">
    <reaction evidence="1">
        <text>[E2 ubiquitin-conjugating enzyme]-S-ubiquitinyl-L-cysteine + [acceptor protein]-L-lysine = [E2 ubiquitin-conjugating enzyme]-L-cysteine + [acceptor protein]-N(6)-ubiquitinyl-L-lysine.</text>
        <dbReference type="EC" id="2.3.2.31"/>
    </reaction>
</comment>
<evidence type="ECO:0000256" key="14">
    <source>
        <dbReference type="SAM" id="MobiDB-lite"/>
    </source>
</evidence>
<evidence type="ECO:0000256" key="7">
    <source>
        <dbReference type="ARBA" id="ARBA00022679"/>
    </source>
</evidence>
<dbReference type="AlphaFoldDB" id="A0A087GSE4"/>
<dbReference type="Gene3D" id="3.30.40.10">
    <property type="entry name" value="Zinc/RING finger domain, C3HC4 (zinc finger)"/>
    <property type="match status" value="1"/>
</dbReference>
<name>A0A087GSE4_ARAAL</name>
<evidence type="ECO:0000256" key="8">
    <source>
        <dbReference type="ARBA" id="ARBA00022723"/>
    </source>
</evidence>
<organism evidence="18 19">
    <name type="scientific">Arabis alpina</name>
    <name type="common">Alpine rock-cress</name>
    <dbReference type="NCBI Taxonomy" id="50452"/>
    <lineage>
        <taxon>Eukaryota</taxon>
        <taxon>Viridiplantae</taxon>
        <taxon>Streptophyta</taxon>
        <taxon>Embryophyta</taxon>
        <taxon>Tracheophyta</taxon>
        <taxon>Spermatophyta</taxon>
        <taxon>Magnoliopsida</taxon>
        <taxon>eudicotyledons</taxon>
        <taxon>Gunneridae</taxon>
        <taxon>Pentapetalae</taxon>
        <taxon>rosids</taxon>
        <taxon>malvids</taxon>
        <taxon>Brassicales</taxon>
        <taxon>Brassicaceae</taxon>
        <taxon>Arabideae</taxon>
        <taxon>Arabis</taxon>
    </lineage>
</organism>
<keyword evidence="19" id="KW-1185">Reference proteome</keyword>
<feature type="domain" description="RING-type" evidence="16">
    <location>
        <begin position="181"/>
        <end position="229"/>
    </location>
</feature>
<keyword evidence="15" id="KW-0472">Membrane</keyword>
<dbReference type="InterPro" id="IPR013083">
    <property type="entry name" value="Znf_RING/FYVE/PHD"/>
</dbReference>
<dbReference type="PROSITE" id="PS00518">
    <property type="entry name" value="ZF_RING_1"/>
    <property type="match status" value="1"/>
</dbReference>
<feature type="region of interest" description="Disordered" evidence="14">
    <location>
        <begin position="1"/>
        <end position="24"/>
    </location>
</feature>
<dbReference type="SUPFAM" id="SSF57850">
    <property type="entry name" value="RING/U-box"/>
    <property type="match status" value="3"/>
</dbReference>
<gene>
    <name evidence="18" type="ordered locus">AALP_Aa6g289400</name>
</gene>
<comment type="function">
    <text evidence="3">Might act as an E3 ubiquitin-protein ligase, or as part of E3 complex, which accepts ubiquitin from specific E2 ubiquitin-conjugating enzymes and then transfers it to substrates.</text>
</comment>
<dbReference type="Pfam" id="PF00097">
    <property type="entry name" value="zf-C3HC4"/>
    <property type="match status" value="1"/>
</dbReference>
<dbReference type="PANTHER" id="PTHR11685">
    <property type="entry name" value="RBR FAMILY RING FINGER AND IBR DOMAIN-CONTAINING"/>
    <property type="match status" value="1"/>
</dbReference>
<dbReference type="Proteomes" id="UP000029120">
    <property type="component" value="Chromosome 6"/>
</dbReference>
<proteinExistence type="inferred from homology"/>
<dbReference type="Gene3D" id="3.30.420.10">
    <property type="entry name" value="Ribonuclease H-like superfamily/Ribonuclease H"/>
    <property type="match status" value="1"/>
</dbReference>
<dbReference type="InterPro" id="IPR001841">
    <property type="entry name" value="Znf_RING"/>
</dbReference>
<evidence type="ECO:0000256" key="10">
    <source>
        <dbReference type="ARBA" id="ARBA00022771"/>
    </source>
</evidence>
<dbReference type="PROSITE" id="PS50089">
    <property type="entry name" value="ZF_RING_2"/>
    <property type="match status" value="1"/>
</dbReference>
<dbReference type="Pfam" id="PF13456">
    <property type="entry name" value="RVT_3"/>
    <property type="match status" value="1"/>
</dbReference>
<protein>
    <recommendedName>
        <fullName evidence="6">RBR-type E3 ubiquitin transferase</fullName>
        <ecNumber evidence="6">2.3.2.31</ecNumber>
    </recommendedName>
</protein>